<dbReference type="InterPro" id="IPR029063">
    <property type="entry name" value="SAM-dependent_MTases_sf"/>
</dbReference>
<name>A0A177Y178_9VIBR</name>
<dbReference type="PIRSF" id="PIRSF004553">
    <property type="entry name" value="CHP00095"/>
    <property type="match status" value="1"/>
</dbReference>
<dbReference type="PANTHER" id="PTHR43542">
    <property type="entry name" value="METHYLTRANSFERASE"/>
    <property type="match status" value="1"/>
</dbReference>
<keyword evidence="3" id="KW-0698">rRNA processing</keyword>
<evidence type="ECO:0000313" key="4">
    <source>
        <dbReference type="EMBL" id="OAJ94356.1"/>
    </source>
</evidence>
<proteinExistence type="inferred from homology"/>
<dbReference type="CDD" id="cd02440">
    <property type="entry name" value="AdoMet_MTases"/>
    <property type="match status" value="1"/>
</dbReference>
<reference evidence="4 5" key="1">
    <citation type="journal article" date="2016" name="Syst. Appl. Microbiol.">
        <title>Vibrio bivalvicida sp. nov., a novel larval pathogen for bivalve molluscs reared in a hatchery.</title>
        <authorList>
            <person name="Dubert J."/>
            <person name="Romalde J.L."/>
            <person name="Prado S."/>
            <person name="Barja J.L."/>
        </authorList>
    </citation>
    <scope>NUCLEOTIDE SEQUENCE [LARGE SCALE GENOMIC DNA]</scope>
    <source>
        <strain evidence="4 5">605</strain>
    </source>
</reference>
<comment type="function">
    <text evidence="3">Specifically methylates the guanine in position 966 of 16S rRNA in the assembled 30S particle.</text>
</comment>
<gene>
    <name evidence="4" type="ORF">APB76_10175</name>
</gene>
<evidence type="ECO:0000256" key="1">
    <source>
        <dbReference type="ARBA" id="ARBA00022603"/>
    </source>
</evidence>
<sequence>MVRRRQQNTSQKKPSTGFVRIISGLWRGRKLPVHDAEGLRPTTDRVKETLFNWLAQDIPRAKCLDLFAGSGGLGFEAASRQAEMVTLIELNPNAFRQLEKNIASLNTNNLQVHNSDALSYLQKPGTPHHVVFIDPPFRKGLLDQTIELLESNGWLAEDAMIYVETEKELNLECIPAHWHLHREKSAGQVSYRLFERQPNQ</sequence>
<evidence type="ECO:0000313" key="5">
    <source>
        <dbReference type="Proteomes" id="UP000078406"/>
    </source>
</evidence>
<keyword evidence="2 3" id="KW-0808">Transferase</keyword>
<accession>A0A177Y178</accession>
<keyword evidence="1 3" id="KW-0489">Methyltransferase</keyword>
<organism evidence="4 5">
    <name type="scientific">Vibrio bivalvicida</name>
    <dbReference type="NCBI Taxonomy" id="1276888"/>
    <lineage>
        <taxon>Bacteria</taxon>
        <taxon>Pseudomonadati</taxon>
        <taxon>Pseudomonadota</taxon>
        <taxon>Gammaproteobacteria</taxon>
        <taxon>Vibrionales</taxon>
        <taxon>Vibrionaceae</taxon>
        <taxon>Vibrio</taxon>
        <taxon>Vibrio oreintalis group</taxon>
    </lineage>
</organism>
<dbReference type="PANTHER" id="PTHR43542:SF1">
    <property type="entry name" value="METHYLTRANSFERASE"/>
    <property type="match status" value="1"/>
</dbReference>
<dbReference type="AlphaFoldDB" id="A0A177Y178"/>
<comment type="similarity">
    <text evidence="3">Belongs to the methyltransferase superfamily. RsmD family.</text>
</comment>
<dbReference type="Proteomes" id="UP000078406">
    <property type="component" value="Unassembled WGS sequence"/>
</dbReference>
<dbReference type="InterPro" id="IPR004398">
    <property type="entry name" value="RNA_MeTrfase_RsmD"/>
</dbReference>
<dbReference type="SUPFAM" id="SSF53335">
    <property type="entry name" value="S-adenosyl-L-methionine-dependent methyltransferases"/>
    <property type="match status" value="1"/>
</dbReference>
<dbReference type="RefSeq" id="WP_054963407.1">
    <property type="nucleotide sequence ID" value="NZ_LLEI02000027.1"/>
</dbReference>
<comment type="catalytic activity">
    <reaction evidence="3">
        <text>guanosine(966) in 16S rRNA + S-adenosyl-L-methionine = N(2)-methylguanosine(966) in 16S rRNA + S-adenosyl-L-homocysteine + H(+)</text>
        <dbReference type="Rhea" id="RHEA:23548"/>
        <dbReference type="Rhea" id="RHEA-COMP:10211"/>
        <dbReference type="Rhea" id="RHEA-COMP:10212"/>
        <dbReference type="ChEBI" id="CHEBI:15378"/>
        <dbReference type="ChEBI" id="CHEBI:57856"/>
        <dbReference type="ChEBI" id="CHEBI:59789"/>
        <dbReference type="ChEBI" id="CHEBI:74269"/>
        <dbReference type="ChEBI" id="CHEBI:74481"/>
        <dbReference type="EC" id="2.1.1.171"/>
    </reaction>
</comment>
<dbReference type="EC" id="2.1.1.171" evidence="3"/>
<dbReference type="Pfam" id="PF03602">
    <property type="entry name" value="Cons_hypoth95"/>
    <property type="match status" value="1"/>
</dbReference>
<evidence type="ECO:0000256" key="3">
    <source>
        <dbReference type="PIRNR" id="PIRNR004553"/>
    </source>
</evidence>
<keyword evidence="3" id="KW-0949">S-adenosyl-L-methionine</keyword>
<evidence type="ECO:0000256" key="2">
    <source>
        <dbReference type="ARBA" id="ARBA00022679"/>
    </source>
</evidence>
<dbReference type="NCBIfam" id="TIGR00095">
    <property type="entry name" value="16S rRNA (guanine(966)-N(2))-methyltransferase RsmD"/>
    <property type="match status" value="1"/>
</dbReference>
<comment type="caution">
    <text evidence="4">The sequence shown here is derived from an EMBL/GenBank/DDBJ whole genome shotgun (WGS) entry which is preliminary data.</text>
</comment>
<dbReference type="EMBL" id="LLEI02000027">
    <property type="protein sequence ID" value="OAJ94356.1"/>
    <property type="molecule type" value="Genomic_DNA"/>
</dbReference>
<dbReference type="Gene3D" id="3.40.50.150">
    <property type="entry name" value="Vaccinia Virus protein VP39"/>
    <property type="match status" value="1"/>
</dbReference>
<dbReference type="GO" id="GO:0052913">
    <property type="term" value="F:16S rRNA (guanine(966)-N(2))-methyltransferase activity"/>
    <property type="evidence" value="ECO:0007669"/>
    <property type="project" value="UniProtKB-EC"/>
</dbReference>
<protein>
    <recommendedName>
        <fullName evidence="3">Ribosomal RNA small subunit methyltransferase D</fullName>
        <ecNumber evidence="3">2.1.1.171</ecNumber>
    </recommendedName>
</protein>